<dbReference type="SUPFAM" id="SSF46689">
    <property type="entry name" value="Homeodomain-like"/>
    <property type="match status" value="2"/>
</dbReference>
<evidence type="ECO:0000256" key="1">
    <source>
        <dbReference type="ARBA" id="ARBA00023015"/>
    </source>
</evidence>
<dbReference type="PANTHER" id="PTHR43280:SF2">
    <property type="entry name" value="HTH-TYPE TRANSCRIPTIONAL REGULATOR EXSA"/>
    <property type="match status" value="1"/>
</dbReference>
<dbReference type="SMART" id="SM00342">
    <property type="entry name" value="HTH_ARAC"/>
    <property type="match status" value="1"/>
</dbReference>
<sequence>MNRTKRANKRSELISRSINFYNMKKIAPIPLIPHSKITQLVEQNNGFNFGVCELNIYETRKEVIDFPLSFSGFTITSMLRGRKQVRFSDLINREYLPGNTIITPSYSELKVDFPKASFEDPTQCTALTIDNSFIKKKIQEFNEALGDKVFVKSWRILDRPILMYNNEDLVNIHKKITRLSSSNDPFKEIHIKLLLKELVLCVLKMQNVRILKENAETNTNNTPFAAILNFIRQNIHNEIQIEDLLKISSMSKSSFYRAFVAELGVSPYQLIINERLKISKRLLLEEKLSVKETAYAVGFSSANYFIRLFKKYEGMTPKQYIQL</sequence>
<name>A0A6S6SHI9_9BACT</name>
<feature type="domain" description="HTH araC/xylS-type" evidence="4">
    <location>
        <begin position="225"/>
        <end position="323"/>
    </location>
</feature>
<gene>
    <name evidence="5" type="ORF">HELGO_WM34639</name>
</gene>
<dbReference type="EMBL" id="CACVAQ010000124">
    <property type="protein sequence ID" value="CAA6806876.1"/>
    <property type="molecule type" value="Genomic_DNA"/>
</dbReference>
<dbReference type="Gene3D" id="1.10.10.60">
    <property type="entry name" value="Homeodomain-like"/>
    <property type="match status" value="2"/>
</dbReference>
<feature type="non-terminal residue" evidence="5">
    <location>
        <position position="323"/>
    </location>
</feature>
<dbReference type="PRINTS" id="PR00032">
    <property type="entry name" value="HTHARAC"/>
</dbReference>
<evidence type="ECO:0000313" key="5">
    <source>
        <dbReference type="EMBL" id="CAA6806876.1"/>
    </source>
</evidence>
<dbReference type="InterPro" id="IPR018062">
    <property type="entry name" value="HTH_AraC-typ_CS"/>
</dbReference>
<dbReference type="InterPro" id="IPR020449">
    <property type="entry name" value="Tscrpt_reg_AraC-type_HTH"/>
</dbReference>
<accession>A0A6S6SHI9</accession>
<evidence type="ECO:0000256" key="3">
    <source>
        <dbReference type="ARBA" id="ARBA00023163"/>
    </source>
</evidence>
<dbReference type="InterPro" id="IPR009057">
    <property type="entry name" value="Homeodomain-like_sf"/>
</dbReference>
<evidence type="ECO:0000259" key="4">
    <source>
        <dbReference type="PROSITE" id="PS01124"/>
    </source>
</evidence>
<dbReference type="GO" id="GO:0043565">
    <property type="term" value="F:sequence-specific DNA binding"/>
    <property type="evidence" value="ECO:0007669"/>
    <property type="project" value="InterPro"/>
</dbReference>
<dbReference type="PANTHER" id="PTHR43280">
    <property type="entry name" value="ARAC-FAMILY TRANSCRIPTIONAL REGULATOR"/>
    <property type="match status" value="1"/>
</dbReference>
<keyword evidence="2" id="KW-0238">DNA-binding</keyword>
<dbReference type="PROSITE" id="PS00041">
    <property type="entry name" value="HTH_ARAC_FAMILY_1"/>
    <property type="match status" value="1"/>
</dbReference>
<protein>
    <submittedName>
        <fullName evidence="5">AraC family transcriptional regulator</fullName>
    </submittedName>
</protein>
<dbReference type="Pfam" id="PF12833">
    <property type="entry name" value="HTH_18"/>
    <property type="match status" value="1"/>
</dbReference>
<evidence type="ECO:0000256" key="2">
    <source>
        <dbReference type="ARBA" id="ARBA00023125"/>
    </source>
</evidence>
<organism evidence="5">
    <name type="scientific">uncultured Aureispira sp</name>
    <dbReference type="NCBI Taxonomy" id="1331704"/>
    <lineage>
        <taxon>Bacteria</taxon>
        <taxon>Pseudomonadati</taxon>
        <taxon>Bacteroidota</taxon>
        <taxon>Saprospiria</taxon>
        <taxon>Saprospirales</taxon>
        <taxon>Saprospiraceae</taxon>
        <taxon>Aureispira</taxon>
        <taxon>environmental samples</taxon>
    </lineage>
</organism>
<keyword evidence="3" id="KW-0804">Transcription</keyword>
<keyword evidence="1" id="KW-0805">Transcription regulation</keyword>
<dbReference type="InterPro" id="IPR018060">
    <property type="entry name" value="HTH_AraC"/>
</dbReference>
<dbReference type="AlphaFoldDB" id="A0A6S6SHI9"/>
<dbReference type="PROSITE" id="PS01124">
    <property type="entry name" value="HTH_ARAC_FAMILY_2"/>
    <property type="match status" value="1"/>
</dbReference>
<reference evidence="5" key="1">
    <citation type="submission" date="2020-01" db="EMBL/GenBank/DDBJ databases">
        <authorList>
            <person name="Meier V. D."/>
            <person name="Meier V D."/>
        </authorList>
    </citation>
    <scope>NUCLEOTIDE SEQUENCE</scope>
    <source>
        <strain evidence="5">HLG_WM_MAG_10</strain>
    </source>
</reference>
<proteinExistence type="predicted"/>
<dbReference type="InterPro" id="IPR009594">
    <property type="entry name" value="Tscrpt_reg_HTH_AraC_N"/>
</dbReference>
<dbReference type="Pfam" id="PF06719">
    <property type="entry name" value="AraC_N"/>
    <property type="match status" value="1"/>
</dbReference>
<dbReference type="GO" id="GO:0003700">
    <property type="term" value="F:DNA-binding transcription factor activity"/>
    <property type="evidence" value="ECO:0007669"/>
    <property type="project" value="InterPro"/>
</dbReference>